<dbReference type="AlphaFoldDB" id="A0A1E7XJ95"/>
<evidence type="ECO:0000313" key="4">
    <source>
        <dbReference type="Proteomes" id="UP000177010"/>
    </source>
</evidence>
<dbReference type="InterPro" id="IPR010318">
    <property type="entry name" value="S-Me-THD_N"/>
</dbReference>
<dbReference type="InterPro" id="IPR027479">
    <property type="entry name" value="S-Me-THD_N_sf"/>
</dbReference>
<evidence type="ECO:0000259" key="2">
    <source>
        <dbReference type="Pfam" id="PF20906"/>
    </source>
</evidence>
<dbReference type="Pfam" id="PF20906">
    <property type="entry name" value="S-Me-THD_C"/>
    <property type="match status" value="1"/>
</dbReference>
<dbReference type="Pfam" id="PF06032">
    <property type="entry name" value="S-Me-THD_N"/>
    <property type="match status" value="1"/>
</dbReference>
<dbReference type="Gene3D" id="3.40.1610.10">
    <property type="entry name" value="CV3147-like domain"/>
    <property type="match status" value="1"/>
</dbReference>
<name>A0A1E7XJ95_9LACO</name>
<evidence type="ECO:0000259" key="1">
    <source>
        <dbReference type="Pfam" id="PF06032"/>
    </source>
</evidence>
<proteinExistence type="predicted"/>
<organism evidence="3 4">
    <name type="scientific">Lentilactobacillus sunkii</name>
    <dbReference type="NCBI Taxonomy" id="481719"/>
    <lineage>
        <taxon>Bacteria</taxon>
        <taxon>Bacillati</taxon>
        <taxon>Bacillota</taxon>
        <taxon>Bacilli</taxon>
        <taxon>Lactobacillales</taxon>
        <taxon>Lactobacillaceae</taxon>
        <taxon>Lentilactobacillus</taxon>
    </lineage>
</organism>
<dbReference type="InterPro" id="IPR024071">
    <property type="entry name" value="S-Me-THD_C_sf"/>
</dbReference>
<evidence type="ECO:0008006" key="5">
    <source>
        <dbReference type="Google" id="ProtNLM"/>
    </source>
</evidence>
<dbReference type="Proteomes" id="UP000177010">
    <property type="component" value="Unassembled WGS sequence"/>
</dbReference>
<gene>
    <name evidence="3" type="ORF">LASUN_01070</name>
</gene>
<sequence>MRYLDEDSVRSIARGAAVLGSGGGGDPYVAMLQAIYAIQKNGPVALVSVDELTDVNRVVSLAGIGASTIGSELIPAASQDVDCFQEAVNQIGENPQAIMAVETGGGNSLIPIACAAKLHLPVVDADSMGRAFPETTMTTFNVFNYRPTPMVLADGFKNVTTIKPTNHSNGEKLARKIAVAMGGRALIAMNMYKGKQIKKAAVRGTISTAERIGNLLSSQSWLQNPLDELVNILSAKELFVGKVQNVRRDTQNAVTQGDATLIGLEGYAGKTFNLKFQNESLIGLKDHLPVITTPDIITCLNLDDNLPYTVNDLHYGNRIRVIGIPAPKIWRRTRGIELVGPKINGYSFEYQPFERLVGEI</sequence>
<protein>
    <recommendedName>
        <fullName evidence="5">DUF917 domain-containing protein</fullName>
    </recommendedName>
</protein>
<feature type="domain" description="S-Me-THD-like C-terminal" evidence="2">
    <location>
        <begin position="169"/>
        <end position="352"/>
    </location>
</feature>
<accession>A0A1E7XJ95</accession>
<comment type="caution">
    <text evidence="3">The sequence shown here is derived from an EMBL/GenBank/DDBJ whole genome shotgun (WGS) entry which is preliminary data.</text>
</comment>
<dbReference type="SUPFAM" id="SSF160991">
    <property type="entry name" value="CV3147-like"/>
    <property type="match status" value="1"/>
</dbReference>
<dbReference type="Gene3D" id="2.40.390.10">
    <property type="entry name" value="CV3147-like"/>
    <property type="match status" value="1"/>
</dbReference>
<dbReference type="STRING" id="481719.LASUN_01070"/>
<dbReference type="InterPro" id="IPR048350">
    <property type="entry name" value="S-Me-THD-like_C"/>
</dbReference>
<feature type="domain" description="S-Me-THD N-terminal" evidence="1">
    <location>
        <begin position="8"/>
        <end position="162"/>
    </location>
</feature>
<reference evidence="3 4" key="1">
    <citation type="submission" date="2016-09" db="EMBL/GenBank/DDBJ databases">
        <title>Genome Sequence of Lactobacillus sunkii Strain CG01.</title>
        <authorList>
            <person name="Poehlein A."/>
            <person name="Gabris C."/>
            <person name="Bengelsdorf F.R."/>
            <person name="Duerre P."/>
            <person name="Daniel R."/>
        </authorList>
    </citation>
    <scope>NUCLEOTIDE SEQUENCE [LARGE SCALE GENOMIC DNA]</scope>
    <source>
        <strain evidence="3 4">CG_D</strain>
    </source>
</reference>
<dbReference type="EMBL" id="MIQE01000002">
    <property type="protein sequence ID" value="OFA13108.1"/>
    <property type="molecule type" value="Genomic_DNA"/>
</dbReference>
<evidence type="ECO:0000313" key="3">
    <source>
        <dbReference type="EMBL" id="OFA13108.1"/>
    </source>
</evidence>
<dbReference type="RefSeq" id="WP_070366888.1">
    <property type="nucleotide sequence ID" value="NZ_JAZHVW010000013.1"/>
</dbReference>